<dbReference type="Proteomes" id="UP000575068">
    <property type="component" value="Unassembled WGS sequence"/>
</dbReference>
<organism evidence="2 3">
    <name type="scientific">Rhizorhapis suberifaciens</name>
    <name type="common">corky root of lettuce</name>
    <dbReference type="NCBI Taxonomy" id="13656"/>
    <lineage>
        <taxon>Bacteria</taxon>
        <taxon>Pseudomonadati</taxon>
        <taxon>Pseudomonadota</taxon>
        <taxon>Alphaproteobacteria</taxon>
        <taxon>Sphingomonadales</taxon>
        <taxon>Sphingomonadaceae</taxon>
        <taxon>Rhizorhapis</taxon>
    </lineage>
</organism>
<dbReference type="AlphaFoldDB" id="A0A840HSL4"/>
<keyword evidence="3" id="KW-1185">Reference proteome</keyword>
<name>A0A840HSL4_9SPHN</name>
<gene>
    <name evidence="2" type="ORF">HNQ99_000863</name>
</gene>
<comment type="caution">
    <text evidence="2">The sequence shown here is derived from an EMBL/GenBank/DDBJ whole genome shotgun (WGS) entry which is preliminary data.</text>
</comment>
<evidence type="ECO:0000313" key="3">
    <source>
        <dbReference type="Proteomes" id="UP000575068"/>
    </source>
</evidence>
<dbReference type="EMBL" id="JACHOV010000003">
    <property type="protein sequence ID" value="MBB4640570.1"/>
    <property type="molecule type" value="Genomic_DNA"/>
</dbReference>
<evidence type="ECO:0000256" key="1">
    <source>
        <dbReference type="SAM" id="MobiDB-lite"/>
    </source>
</evidence>
<feature type="compositionally biased region" description="Basic and acidic residues" evidence="1">
    <location>
        <begin position="233"/>
        <end position="242"/>
    </location>
</feature>
<accession>A0A840HSL4</accession>
<evidence type="ECO:0000313" key="2">
    <source>
        <dbReference type="EMBL" id="MBB4640570.1"/>
    </source>
</evidence>
<dbReference type="PROSITE" id="PS51257">
    <property type="entry name" value="PROKAR_LIPOPROTEIN"/>
    <property type="match status" value="1"/>
</dbReference>
<proteinExistence type="predicted"/>
<sequence length="242" mass="26463">MNVTKRTAPAVLAVWALAMLSGCELFYPSETIRYRMTVTVDTPDGPRTGSSVVESTIKAGTRFGDASGIQFRLRGEAVAVPLPNGRVLFALLRPEESGDAAFYHARLMERAACGEGQPTVQPNPALCGSAQWTTFRPWAREQELSAEIGASIYPMLVTFRDLADPTSVARVDPVNLAASFGVGYRLKRITVQMTGENMTTGIEKRLGWLGQHPEPSLNPDHGQRDFSLPATLHHGDFRQGEY</sequence>
<protein>
    <recommendedName>
        <fullName evidence="4">Lipoprotein</fullName>
    </recommendedName>
</protein>
<feature type="region of interest" description="Disordered" evidence="1">
    <location>
        <begin position="210"/>
        <end position="242"/>
    </location>
</feature>
<dbReference type="RefSeq" id="WP_184474431.1">
    <property type="nucleotide sequence ID" value="NZ_JACHOV010000003.1"/>
</dbReference>
<reference evidence="2 3" key="1">
    <citation type="submission" date="2020-08" db="EMBL/GenBank/DDBJ databases">
        <title>Genomic Encyclopedia of Type Strains, Phase IV (KMG-IV): sequencing the most valuable type-strain genomes for metagenomic binning, comparative biology and taxonomic classification.</title>
        <authorList>
            <person name="Goeker M."/>
        </authorList>
    </citation>
    <scope>NUCLEOTIDE SEQUENCE [LARGE SCALE GENOMIC DNA]</scope>
    <source>
        <strain evidence="2 3">DSM 7465</strain>
    </source>
</reference>
<evidence type="ECO:0008006" key="4">
    <source>
        <dbReference type="Google" id="ProtNLM"/>
    </source>
</evidence>